<dbReference type="InterPro" id="IPR037883">
    <property type="entry name" value="Knr4/Smi1-like_sf"/>
</dbReference>
<dbReference type="RefSeq" id="WP_372564330.1">
    <property type="nucleotide sequence ID" value="NZ_JBGOSP010000013.1"/>
</dbReference>
<name>A0ABV4SM51_9ACTN</name>
<evidence type="ECO:0000259" key="1">
    <source>
        <dbReference type="Pfam" id="PF09346"/>
    </source>
</evidence>
<evidence type="ECO:0000313" key="2">
    <source>
        <dbReference type="EMBL" id="MFA3839544.1"/>
    </source>
</evidence>
<proteinExistence type="predicted"/>
<dbReference type="Pfam" id="PF09346">
    <property type="entry name" value="SMI1_KNR4"/>
    <property type="match status" value="1"/>
</dbReference>
<sequence>MSDDELFEAVRARVSAGRPTDELSDVTVPEPASLSTVEEVERVVGLPLPPLVRRLYLEIADGGIGPFRGMYALREEGSPSGMLTAYIEGLNAVLDPVDPPLLPAGVLFFCPLHEMSVVLLDVRHPEGQMWWWEEGDRHKLDLTFPQWLEAWLGGCLTEQFMESRKLKDESWVGDWATEDLPPSMLEPPDCAGAD</sequence>
<reference evidence="2 3" key="1">
    <citation type="submission" date="2024-08" db="EMBL/GenBank/DDBJ databases">
        <title>Genome sequence of Streptomyces aureus CACIA-1.46HGO.</title>
        <authorList>
            <person name="Evangelista-Martinez Z."/>
        </authorList>
    </citation>
    <scope>NUCLEOTIDE SEQUENCE [LARGE SCALE GENOMIC DNA]</scope>
    <source>
        <strain evidence="2 3">CACIA-1.46HGO</strain>
    </source>
</reference>
<accession>A0ABV4SM51</accession>
<dbReference type="SUPFAM" id="SSF160631">
    <property type="entry name" value="SMI1/KNR4-like"/>
    <property type="match status" value="1"/>
</dbReference>
<comment type="caution">
    <text evidence="2">The sequence shown here is derived from an EMBL/GenBank/DDBJ whole genome shotgun (WGS) entry which is preliminary data.</text>
</comment>
<keyword evidence="3" id="KW-1185">Reference proteome</keyword>
<organism evidence="2 3">
    <name type="scientific">Streptomyces aureus</name>
    <dbReference type="NCBI Taxonomy" id="193461"/>
    <lineage>
        <taxon>Bacteria</taxon>
        <taxon>Bacillati</taxon>
        <taxon>Actinomycetota</taxon>
        <taxon>Actinomycetes</taxon>
        <taxon>Kitasatosporales</taxon>
        <taxon>Streptomycetaceae</taxon>
        <taxon>Streptomyces</taxon>
    </lineage>
</organism>
<dbReference type="Proteomes" id="UP001571476">
    <property type="component" value="Unassembled WGS sequence"/>
</dbReference>
<protein>
    <submittedName>
        <fullName evidence="2">SMI1/KNR4 family protein</fullName>
    </submittedName>
</protein>
<gene>
    <name evidence="2" type="ORF">ACEG43_25790</name>
</gene>
<feature type="domain" description="Knr4/Smi1-like" evidence="1">
    <location>
        <begin position="31"/>
        <end position="149"/>
    </location>
</feature>
<dbReference type="InterPro" id="IPR018958">
    <property type="entry name" value="Knr4/Smi1-like_dom"/>
</dbReference>
<evidence type="ECO:0000313" key="3">
    <source>
        <dbReference type="Proteomes" id="UP001571476"/>
    </source>
</evidence>
<dbReference type="EMBL" id="JBGOSP010000013">
    <property type="protein sequence ID" value="MFA3839544.1"/>
    <property type="molecule type" value="Genomic_DNA"/>
</dbReference>